<evidence type="ECO:0000313" key="2">
    <source>
        <dbReference type="Proteomes" id="UP000095283"/>
    </source>
</evidence>
<protein>
    <submittedName>
        <fullName evidence="3">Phosphatidate cytidylyltransferase</fullName>
    </submittedName>
</protein>
<organism evidence="2 3">
    <name type="scientific">Heterorhabditis bacteriophora</name>
    <name type="common">Entomopathogenic nematode worm</name>
    <dbReference type="NCBI Taxonomy" id="37862"/>
    <lineage>
        <taxon>Eukaryota</taxon>
        <taxon>Metazoa</taxon>
        <taxon>Ecdysozoa</taxon>
        <taxon>Nematoda</taxon>
        <taxon>Chromadorea</taxon>
        <taxon>Rhabditida</taxon>
        <taxon>Rhabditina</taxon>
        <taxon>Rhabditomorpha</taxon>
        <taxon>Strongyloidea</taxon>
        <taxon>Heterorhabditidae</taxon>
        <taxon>Heterorhabditis</taxon>
    </lineage>
</organism>
<keyword evidence="1" id="KW-1133">Transmembrane helix</keyword>
<proteinExistence type="predicted"/>
<keyword evidence="1" id="KW-0472">Membrane</keyword>
<name>A0A1I7XMM0_HETBA</name>
<dbReference type="AlphaFoldDB" id="A0A1I7XMM0"/>
<dbReference type="Proteomes" id="UP000095283">
    <property type="component" value="Unplaced"/>
</dbReference>
<accession>A0A1I7XMM0</accession>
<reference evidence="3" key="1">
    <citation type="submission" date="2016-11" db="UniProtKB">
        <authorList>
            <consortium name="WormBaseParasite"/>
        </authorList>
    </citation>
    <scope>IDENTIFICATION</scope>
</reference>
<evidence type="ECO:0000313" key="3">
    <source>
        <dbReference type="WBParaSite" id="Hba_18563"/>
    </source>
</evidence>
<keyword evidence="1" id="KW-0812">Transmembrane</keyword>
<sequence length="41" mass="4942">MDRQGFTYKNWLGIREGNSLSGYVLHVVLPLVFRHLWFFFP</sequence>
<feature type="transmembrane region" description="Helical" evidence="1">
    <location>
        <begin position="20"/>
        <end position="40"/>
    </location>
</feature>
<evidence type="ECO:0000256" key="1">
    <source>
        <dbReference type="SAM" id="Phobius"/>
    </source>
</evidence>
<keyword evidence="2" id="KW-1185">Reference proteome</keyword>
<dbReference type="WBParaSite" id="Hba_18563">
    <property type="protein sequence ID" value="Hba_18563"/>
    <property type="gene ID" value="Hba_18563"/>
</dbReference>